<dbReference type="EMBL" id="LN679394">
    <property type="protein sequence ID" value="CEL57293.1"/>
    <property type="molecule type" value="Genomic_DNA"/>
</dbReference>
<gene>
    <name evidence="1" type="ORF">RSOLAG1IB_12109</name>
</gene>
<keyword evidence="2" id="KW-1185">Reference proteome</keyword>
<accession>A0A0B7FM51</accession>
<protein>
    <submittedName>
        <fullName evidence="1">Uncharacterized protein</fullName>
    </submittedName>
</protein>
<dbReference type="AlphaFoldDB" id="A0A0B7FM51"/>
<evidence type="ECO:0000313" key="1">
    <source>
        <dbReference type="EMBL" id="CEL57293.1"/>
    </source>
</evidence>
<reference evidence="1 2" key="1">
    <citation type="submission" date="2014-11" db="EMBL/GenBank/DDBJ databases">
        <authorList>
            <person name="Wibberg Daniel"/>
        </authorList>
    </citation>
    <scope>NUCLEOTIDE SEQUENCE [LARGE SCALE GENOMIC DNA]</scope>
    <source>
        <strain evidence="1">Rhizoctonia solani AG1-IB 7/3/14</strain>
    </source>
</reference>
<proteinExistence type="predicted"/>
<organism evidence="1 2">
    <name type="scientific">Thanatephorus cucumeris (strain AG1-IB / isolate 7/3/14)</name>
    <name type="common">Lettuce bottom rot fungus</name>
    <name type="synonym">Rhizoctonia solani</name>
    <dbReference type="NCBI Taxonomy" id="1108050"/>
    <lineage>
        <taxon>Eukaryota</taxon>
        <taxon>Fungi</taxon>
        <taxon>Dikarya</taxon>
        <taxon>Basidiomycota</taxon>
        <taxon>Agaricomycotina</taxon>
        <taxon>Agaricomycetes</taxon>
        <taxon>Cantharellales</taxon>
        <taxon>Ceratobasidiaceae</taxon>
        <taxon>Rhizoctonia</taxon>
        <taxon>Rhizoctonia solani AG-1</taxon>
    </lineage>
</organism>
<sequence>MERSEPGAILLALHSRDHSSLSPSITDKILALIVEVETSYRSYEEAARQACLYVLTGKIDSGSTSIDEQTPLPLRWPWVIILGVRTNCAIYRPIVKPPKRKVSRGPWINILDFHTPAPTDSRAVYCRATSFCS</sequence>
<evidence type="ECO:0000313" key="2">
    <source>
        <dbReference type="Proteomes" id="UP000059188"/>
    </source>
</evidence>
<dbReference type="Proteomes" id="UP000059188">
    <property type="component" value="Unassembled WGS sequence"/>
</dbReference>
<name>A0A0B7FM51_THACB</name>